<dbReference type="SUPFAM" id="SSF53448">
    <property type="entry name" value="Nucleotide-diphospho-sugar transferases"/>
    <property type="match status" value="1"/>
</dbReference>
<evidence type="ECO:0000313" key="9">
    <source>
        <dbReference type="EMBL" id="MCV6823880.1"/>
    </source>
</evidence>
<accession>A0AAE3IZB0</accession>
<protein>
    <submittedName>
        <fullName evidence="9">Glycosyltransferase</fullName>
        <ecNumber evidence="9">2.4.-.-</ecNumber>
    </submittedName>
</protein>
<dbReference type="InterPro" id="IPR037257">
    <property type="entry name" value="T2SS_E_N_sf"/>
</dbReference>
<dbReference type="AlphaFoldDB" id="A0AAE3IZB0"/>
<evidence type="ECO:0000256" key="3">
    <source>
        <dbReference type="ARBA" id="ARBA00022679"/>
    </source>
</evidence>
<evidence type="ECO:0000256" key="8">
    <source>
        <dbReference type="SAM" id="Phobius"/>
    </source>
</evidence>
<evidence type="ECO:0000256" key="4">
    <source>
        <dbReference type="ARBA" id="ARBA00022692"/>
    </source>
</evidence>
<evidence type="ECO:0000313" key="10">
    <source>
        <dbReference type="Proteomes" id="UP001208041"/>
    </source>
</evidence>
<evidence type="ECO:0000256" key="2">
    <source>
        <dbReference type="ARBA" id="ARBA00022676"/>
    </source>
</evidence>
<reference evidence="9" key="1">
    <citation type="submission" date="2022-10" db="EMBL/GenBank/DDBJ databases">
        <authorList>
            <person name="Yue Y."/>
        </authorList>
    </citation>
    <scope>NUCLEOTIDE SEQUENCE</scope>
    <source>
        <strain evidence="9">Z654</strain>
    </source>
</reference>
<evidence type="ECO:0000256" key="5">
    <source>
        <dbReference type="ARBA" id="ARBA00022989"/>
    </source>
</evidence>
<dbReference type="InterPro" id="IPR050321">
    <property type="entry name" value="Glycosyltr_2/OpgH_subfam"/>
</dbReference>
<dbReference type="Proteomes" id="UP001208041">
    <property type="component" value="Unassembled WGS sequence"/>
</dbReference>
<keyword evidence="5 8" id="KW-1133">Transmembrane helix</keyword>
<dbReference type="PANTHER" id="PTHR43867">
    <property type="entry name" value="CELLULOSE SYNTHASE CATALYTIC SUBUNIT A [UDP-FORMING]"/>
    <property type="match status" value="1"/>
</dbReference>
<dbReference type="Gene3D" id="3.90.550.10">
    <property type="entry name" value="Spore Coat Polysaccharide Biosynthesis Protein SpsA, Chain A"/>
    <property type="match status" value="1"/>
</dbReference>
<keyword evidence="4 8" id="KW-0812">Transmembrane</keyword>
<organism evidence="9 10">
    <name type="scientific">Halocynthiibacter halioticoli</name>
    <dbReference type="NCBI Taxonomy" id="2986804"/>
    <lineage>
        <taxon>Bacteria</taxon>
        <taxon>Pseudomonadati</taxon>
        <taxon>Pseudomonadota</taxon>
        <taxon>Alphaproteobacteria</taxon>
        <taxon>Rhodobacterales</taxon>
        <taxon>Paracoccaceae</taxon>
        <taxon>Halocynthiibacter</taxon>
    </lineage>
</organism>
<dbReference type="GO" id="GO:0016757">
    <property type="term" value="F:glycosyltransferase activity"/>
    <property type="evidence" value="ECO:0007669"/>
    <property type="project" value="UniProtKB-KW"/>
</dbReference>
<evidence type="ECO:0000256" key="1">
    <source>
        <dbReference type="ARBA" id="ARBA00004141"/>
    </source>
</evidence>
<feature type="transmembrane region" description="Helical" evidence="8">
    <location>
        <begin position="550"/>
        <end position="576"/>
    </location>
</feature>
<keyword evidence="10" id="KW-1185">Reference proteome</keyword>
<dbReference type="InterPro" id="IPR029044">
    <property type="entry name" value="Nucleotide-diphossugar_trans"/>
</dbReference>
<feature type="transmembrane region" description="Helical" evidence="8">
    <location>
        <begin position="509"/>
        <end position="530"/>
    </location>
</feature>
<gene>
    <name evidence="9" type="ORF">OH136_04855</name>
</gene>
<dbReference type="SUPFAM" id="SSF160246">
    <property type="entry name" value="EspE N-terminal domain-like"/>
    <property type="match status" value="1"/>
</dbReference>
<feature type="transmembrane region" description="Helical" evidence="8">
    <location>
        <begin position="192"/>
        <end position="210"/>
    </location>
</feature>
<evidence type="ECO:0000256" key="6">
    <source>
        <dbReference type="ARBA" id="ARBA00023136"/>
    </source>
</evidence>
<dbReference type="EMBL" id="JAOYFC010000001">
    <property type="protein sequence ID" value="MCV6823880.1"/>
    <property type="molecule type" value="Genomic_DNA"/>
</dbReference>
<keyword evidence="6 8" id="KW-0472">Membrane</keyword>
<comment type="subcellular location">
    <subcellularLocation>
        <location evidence="1">Membrane</location>
        <topology evidence="1">Multi-pass membrane protein</topology>
    </subcellularLocation>
</comment>
<evidence type="ECO:0000256" key="7">
    <source>
        <dbReference type="SAM" id="MobiDB-lite"/>
    </source>
</evidence>
<dbReference type="Pfam" id="PF13641">
    <property type="entry name" value="Glyco_tranf_2_3"/>
    <property type="match status" value="1"/>
</dbReference>
<name>A0AAE3IZB0_9RHOB</name>
<sequence>MLSSALKTVPVQRHNHPKLPRPVAGRRPLGEILVEQGALAPGDLVKSLALQNREDVPLGDILLSHGLVSEDALFSGLSEQWGTETIDLSAEAPDPRLIDDIGVRTCLMGRFVPWKRIGAVTVICTSRPAEFEDLLARLPEDFGPVQMAISSEKQVLSALQQVRKDQLIENAETCVSEAESCRNWQSKRHMRIATCALLGFAAALIAVPKLVFTALFFWAIATLILSTGLKLAAALTQAPRFLPRKKPAFVHADNVAVARLPVVSVMVPLFKERKIASHLIRRLARISYPRELLDICLVVEADDLTTQHTIAQCELPTWARVITVPAGSVRTKPRALNYALDFCRGTIIGVYDAEDAPDPGQIHAVVRNFHQRGPEVACLQGILDFYNPRTNWLSRCFTIEYATWFRLVLPGLQKLGFAIPLGGTTLFFRREALERLGGWDAHNVTEDADLGIRLARHGYKTEMIHTVTQEEANCRLWPWVKQRSRWLKGYAITWAVHMRHPRVLLRELGAWRFFGVQLLFLGSLSQYILAPLLWSMWLVLLPIQHPLEQIFAHSTLLALGGLFLFCEAVSIGVSAVVLSKTQHKRLRWWLPSLHLYFPLGTVAAFKGIFELLTKPFYWDKTEHGIEFKTKNSEPAKEA</sequence>
<comment type="caution">
    <text evidence="9">The sequence shown here is derived from an EMBL/GenBank/DDBJ whole genome shotgun (WGS) entry which is preliminary data.</text>
</comment>
<dbReference type="EC" id="2.4.-.-" evidence="9"/>
<dbReference type="RefSeq" id="WP_263952709.1">
    <property type="nucleotide sequence ID" value="NZ_JAOYFC010000001.1"/>
</dbReference>
<keyword evidence="3 9" id="KW-0808">Transferase</keyword>
<feature type="region of interest" description="Disordered" evidence="7">
    <location>
        <begin position="1"/>
        <end position="22"/>
    </location>
</feature>
<keyword evidence="2 9" id="KW-0328">Glycosyltransferase</keyword>
<dbReference type="PANTHER" id="PTHR43867:SF2">
    <property type="entry name" value="CELLULOSE SYNTHASE CATALYTIC SUBUNIT A [UDP-FORMING]"/>
    <property type="match status" value="1"/>
</dbReference>
<dbReference type="GO" id="GO:0016020">
    <property type="term" value="C:membrane"/>
    <property type="evidence" value="ECO:0007669"/>
    <property type="project" value="UniProtKB-SubCell"/>
</dbReference>
<proteinExistence type="predicted"/>